<dbReference type="OrthoDB" id="9813903at2"/>
<feature type="domain" description="EAL" evidence="1">
    <location>
        <begin position="24"/>
        <end position="270"/>
    </location>
</feature>
<proteinExistence type="predicted"/>
<dbReference type="InterPro" id="IPR001633">
    <property type="entry name" value="EAL_dom"/>
</dbReference>
<gene>
    <name evidence="2" type="ORF">AcdelDRAFT_1414</name>
</gene>
<dbReference type="SMART" id="SM00052">
    <property type="entry name" value="EAL"/>
    <property type="match status" value="1"/>
</dbReference>
<dbReference type="EMBL" id="ACQT01000030">
    <property type="protein sequence ID" value="EER60985.1"/>
    <property type="molecule type" value="Genomic_DNA"/>
</dbReference>
<evidence type="ECO:0000313" key="3">
    <source>
        <dbReference type="Proteomes" id="UP000003856"/>
    </source>
</evidence>
<keyword evidence="3" id="KW-1185">Reference proteome</keyword>
<dbReference type="RefSeq" id="WP_005794897.1">
    <property type="nucleotide sequence ID" value="NZ_ACQT01000030.1"/>
</dbReference>
<dbReference type="AlphaFoldDB" id="C5T3D4"/>
<dbReference type="Gene3D" id="3.20.20.450">
    <property type="entry name" value="EAL domain"/>
    <property type="match status" value="1"/>
</dbReference>
<dbReference type="CDD" id="cd01948">
    <property type="entry name" value="EAL"/>
    <property type="match status" value="1"/>
</dbReference>
<dbReference type="SUPFAM" id="SSF141868">
    <property type="entry name" value="EAL domain-like"/>
    <property type="match status" value="1"/>
</dbReference>
<organism evidence="2 3">
    <name type="scientific">Acidovorax delafieldii 2AN</name>
    <dbReference type="NCBI Taxonomy" id="573060"/>
    <lineage>
        <taxon>Bacteria</taxon>
        <taxon>Pseudomonadati</taxon>
        <taxon>Pseudomonadota</taxon>
        <taxon>Betaproteobacteria</taxon>
        <taxon>Burkholderiales</taxon>
        <taxon>Comamonadaceae</taxon>
        <taxon>Acidovorax</taxon>
    </lineage>
</organism>
<name>C5T3D4_ACIDE</name>
<dbReference type="GO" id="GO:0071111">
    <property type="term" value="F:cyclic-guanylate-specific phosphodiesterase activity"/>
    <property type="evidence" value="ECO:0007669"/>
    <property type="project" value="InterPro"/>
</dbReference>
<dbReference type="PROSITE" id="PS50883">
    <property type="entry name" value="EAL"/>
    <property type="match status" value="1"/>
</dbReference>
<evidence type="ECO:0000313" key="2">
    <source>
        <dbReference type="EMBL" id="EER60985.1"/>
    </source>
</evidence>
<dbReference type="PANTHER" id="PTHR33121:SF15">
    <property type="entry name" value="BLUE LIGHT- AND TEMPERATURE-REGULATED ANTIREPRESSOR BLUF"/>
    <property type="match status" value="1"/>
</dbReference>
<evidence type="ECO:0000259" key="1">
    <source>
        <dbReference type="PROSITE" id="PS50883"/>
    </source>
</evidence>
<dbReference type="Pfam" id="PF00563">
    <property type="entry name" value="EAL"/>
    <property type="match status" value="1"/>
</dbReference>
<protein>
    <submittedName>
        <fullName evidence="2">Diguanylate phosphodiesterase</fullName>
    </submittedName>
</protein>
<dbReference type="PANTHER" id="PTHR33121">
    <property type="entry name" value="CYCLIC DI-GMP PHOSPHODIESTERASE PDEF"/>
    <property type="match status" value="1"/>
</dbReference>
<dbReference type="PATRIC" id="fig|573060.9.peg.3718"/>
<sequence>MQERQHSHANPAFPLNFAPLEGTRRDCEDCGNGARLGFQFDYAYQPIVDLHHRTVFAHEALVRGPSGESAATVLSQVNDQNRYRFDQACRVKAIKGAAELGLEQPVSINFLPNAIYKPEVCIRTTLEAARIHGFPLEKIIFEVTEGERIEDGPWFAEILREYKRCGFQTAIDDFGAGYAGLKLLADFQPDIIKIDMDLVRNIDSNRARQTIVRRLVDLCRDMEIQVVAEGIETPAERDFLYDSGIHLMQGYLFARPQFRAVAELDPAALHMGRR</sequence>
<dbReference type="Proteomes" id="UP000003856">
    <property type="component" value="Unassembled WGS sequence"/>
</dbReference>
<comment type="caution">
    <text evidence="2">The sequence shown here is derived from an EMBL/GenBank/DDBJ whole genome shotgun (WGS) entry which is preliminary data.</text>
</comment>
<dbReference type="InterPro" id="IPR050706">
    <property type="entry name" value="Cyclic-di-GMP_PDE-like"/>
</dbReference>
<accession>C5T3D4</accession>
<reference evidence="2 3" key="1">
    <citation type="submission" date="2009-05" db="EMBL/GenBank/DDBJ databases">
        <title>The draft genome of Acidovorax delafieldii 2AN.</title>
        <authorList>
            <consortium name="US DOE Joint Genome Institute (JGI-PGF)"/>
            <person name="Lucas S."/>
            <person name="Copeland A."/>
            <person name="Lapidus A."/>
            <person name="Glavina del Rio T."/>
            <person name="Tice H."/>
            <person name="Bruce D."/>
            <person name="Goodwin L."/>
            <person name="Pitluck S."/>
            <person name="Larimer F."/>
            <person name="Land M.L."/>
            <person name="Hauser L."/>
            <person name="Shelobolina E.S."/>
            <person name="Picardal F."/>
            <person name="Roden E."/>
            <person name="Emerson D."/>
        </authorList>
    </citation>
    <scope>NUCLEOTIDE SEQUENCE [LARGE SCALE GENOMIC DNA]</scope>
    <source>
        <strain evidence="2 3">2AN</strain>
    </source>
</reference>
<dbReference type="InterPro" id="IPR035919">
    <property type="entry name" value="EAL_sf"/>
</dbReference>